<dbReference type="GO" id="GO:0008170">
    <property type="term" value="F:N-methyltransferase activity"/>
    <property type="evidence" value="ECO:0007669"/>
    <property type="project" value="InterPro"/>
</dbReference>
<dbReference type="PROSITE" id="PS00092">
    <property type="entry name" value="N6_MTASE"/>
    <property type="match status" value="1"/>
</dbReference>
<dbReference type="PANTHER" id="PTHR42933:SF3">
    <property type="entry name" value="TYPE I RESTRICTION ENZYME MJAVIII METHYLASE SUBUNIT"/>
    <property type="match status" value="1"/>
</dbReference>
<evidence type="ECO:0000256" key="4">
    <source>
        <dbReference type="ARBA" id="ARBA00022691"/>
    </source>
</evidence>
<dbReference type="EC" id="2.1.1.72" evidence="1"/>
<evidence type="ECO:0000256" key="1">
    <source>
        <dbReference type="ARBA" id="ARBA00011900"/>
    </source>
</evidence>
<protein>
    <recommendedName>
        <fullName evidence="1">site-specific DNA-methyltransferase (adenine-specific)</fullName>
        <ecNumber evidence="1">2.1.1.72</ecNumber>
    </recommendedName>
</protein>
<dbReference type="InterPro" id="IPR029063">
    <property type="entry name" value="SAM-dependent_MTases_sf"/>
</dbReference>
<dbReference type="AlphaFoldDB" id="A0A1H4A3Q8"/>
<comment type="catalytic activity">
    <reaction evidence="6">
        <text>a 2'-deoxyadenosine in DNA + S-adenosyl-L-methionine = an N(6)-methyl-2'-deoxyadenosine in DNA + S-adenosyl-L-homocysteine + H(+)</text>
        <dbReference type="Rhea" id="RHEA:15197"/>
        <dbReference type="Rhea" id="RHEA-COMP:12418"/>
        <dbReference type="Rhea" id="RHEA-COMP:12419"/>
        <dbReference type="ChEBI" id="CHEBI:15378"/>
        <dbReference type="ChEBI" id="CHEBI:57856"/>
        <dbReference type="ChEBI" id="CHEBI:59789"/>
        <dbReference type="ChEBI" id="CHEBI:90615"/>
        <dbReference type="ChEBI" id="CHEBI:90616"/>
        <dbReference type="EC" id="2.1.1.72"/>
    </reaction>
</comment>
<dbReference type="GO" id="GO:0009007">
    <property type="term" value="F:site-specific DNA-methyltransferase (adenine-specific) activity"/>
    <property type="evidence" value="ECO:0007669"/>
    <property type="project" value="UniProtKB-EC"/>
</dbReference>
<evidence type="ECO:0000313" key="10">
    <source>
        <dbReference type="Proteomes" id="UP000183469"/>
    </source>
</evidence>
<proteinExistence type="predicted"/>
<dbReference type="PRINTS" id="PR00507">
    <property type="entry name" value="N12N6MTFRASE"/>
</dbReference>
<evidence type="ECO:0000256" key="6">
    <source>
        <dbReference type="ARBA" id="ARBA00047942"/>
    </source>
</evidence>
<keyword evidence="2" id="KW-0489">Methyltransferase</keyword>
<dbReference type="InterPro" id="IPR002052">
    <property type="entry name" value="DNA_methylase_N6_adenine_CS"/>
</dbReference>
<dbReference type="GO" id="GO:0009307">
    <property type="term" value="P:DNA restriction-modification system"/>
    <property type="evidence" value="ECO:0007669"/>
    <property type="project" value="UniProtKB-KW"/>
</dbReference>
<evidence type="ECO:0000259" key="8">
    <source>
        <dbReference type="Pfam" id="PF12161"/>
    </source>
</evidence>
<dbReference type="InterPro" id="IPR003356">
    <property type="entry name" value="DNA_methylase_A-5"/>
</dbReference>
<dbReference type="Proteomes" id="UP000183469">
    <property type="component" value="Unassembled WGS sequence"/>
</dbReference>
<dbReference type="InterPro" id="IPR051537">
    <property type="entry name" value="DNA_Adenine_Mtase"/>
</dbReference>
<evidence type="ECO:0000256" key="2">
    <source>
        <dbReference type="ARBA" id="ARBA00022603"/>
    </source>
</evidence>
<gene>
    <name evidence="9" type="ORF">SAMN05660648_02708</name>
</gene>
<feature type="domain" description="N6 adenine-specific DNA methyltransferase N-terminal" evidence="8">
    <location>
        <begin position="19"/>
        <end position="147"/>
    </location>
</feature>
<keyword evidence="4" id="KW-0949">S-adenosyl-L-methionine</keyword>
<dbReference type="PANTHER" id="PTHR42933">
    <property type="entry name" value="SLR6095 PROTEIN"/>
    <property type="match status" value="1"/>
</dbReference>
<keyword evidence="5" id="KW-0680">Restriction system</keyword>
<evidence type="ECO:0000313" key="9">
    <source>
        <dbReference type="EMBL" id="SEA30596.1"/>
    </source>
</evidence>
<accession>A0A1H4A3Q8</accession>
<dbReference type="GO" id="GO:0003677">
    <property type="term" value="F:DNA binding"/>
    <property type="evidence" value="ECO:0007669"/>
    <property type="project" value="InterPro"/>
</dbReference>
<sequence length="704" mass="80217">MADEKISEVGINIAEKATVIWNVADVLRGPFKPHEYGLVILPMTVVKRFHDCLLPTYDKVQETYAKVKNLAVNNTFLTKASGYQFYNTSKFTFEKLLGDADNIEENFRDYLNGFSDNVQDVLAKFDFETIIRRMVESNTLYLVIKEFGSEKGYLGPDKISAVDCGYIFEDLVRRFSESFGEEAGAHFTSRDIIYMMTDLLLSDADLSKGGSVTVYDMAMGTSQMLGCMEERIHQLNANMNVAVFGQEFNPSTYAIAKADMMIRGGNPNDMRFGDTLSEDQFEDYTFQYIISNPPFGIDWKREKTAVEKEHKKGEQGRFAPGLPKISDGQQLFVLNGLKKLAADGKMAIIQNGSSLFSGDAESGSSEIRRYIIENDWLDAIVQLSTDMFMNTGISTYIWVLNKNKPAWRQGKVQLIDASHCAEPRRKSIGTKRNDITDLCRELIVKAYGECKDGAVYGEPDGIYCESKVFDNEEFGYHKIVVERPLRMAVKVNDESLASFKQCLARTIFKEDKENLPEMSLAEAMLLPIEKVPRAIKLKNIAEEEAKFYFSNALNILESMKQDEPYLSLDDFEEAFNKHLANDKGIKFDMLYNSQDFSYALFEVNPAAEIVYDSKHKPVVDTNLRDTENVPLKENIEEYFQREVLPYAPDAWIDKKKTKVGYEIPMTRYFYKYEAPEPVEEVAVRIHELELDIQNSLDNLFAGEV</sequence>
<dbReference type="Gene3D" id="3.40.50.150">
    <property type="entry name" value="Vaccinia Virus protein VP39"/>
    <property type="match status" value="1"/>
</dbReference>
<feature type="domain" description="DNA methylase adenine-specific" evidence="7">
    <location>
        <begin position="165"/>
        <end position="454"/>
    </location>
</feature>
<evidence type="ECO:0000256" key="5">
    <source>
        <dbReference type="ARBA" id="ARBA00022747"/>
    </source>
</evidence>
<evidence type="ECO:0000259" key="7">
    <source>
        <dbReference type="Pfam" id="PF02384"/>
    </source>
</evidence>
<organism evidence="9 10">
    <name type="scientific">Selenomonas ruminantium</name>
    <dbReference type="NCBI Taxonomy" id="971"/>
    <lineage>
        <taxon>Bacteria</taxon>
        <taxon>Bacillati</taxon>
        <taxon>Bacillota</taxon>
        <taxon>Negativicutes</taxon>
        <taxon>Selenomonadales</taxon>
        <taxon>Selenomonadaceae</taxon>
        <taxon>Selenomonas</taxon>
    </lineage>
</organism>
<name>A0A1H4A3Q8_SELRU</name>
<dbReference type="SUPFAM" id="SSF53335">
    <property type="entry name" value="S-adenosyl-L-methionine-dependent methyltransferases"/>
    <property type="match status" value="1"/>
</dbReference>
<dbReference type="GO" id="GO:0032259">
    <property type="term" value="P:methylation"/>
    <property type="evidence" value="ECO:0007669"/>
    <property type="project" value="UniProtKB-KW"/>
</dbReference>
<dbReference type="InterPro" id="IPR022749">
    <property type="entry name" value="D12N6_MeTrfase_N"/>
</dbReference>
<dbReference type="EMBL" id="FNQG01000014">
    <property type="protein sequence ID" value="SEA30596.1"/>
    <property type="molecule type" value="Genomic_DNA"/>
</dbReference>
<dbReference type="Pfam" id="PF12161">
    <property type="entry name" value="HsdM_N"/>
    <property type="match status" value="1"/>
</dbReference>
<evidence type="ECO:0000256" key="3">
    <source>
        <dbReference type="ARBA" id="ARBA00022679"/>
    </source>
</evidence>
<dbReference type="Pfam" id="PF02384">
    <property type="entry name" value="N6_Mtase"/>
    <property type="match status" value="1"/>
</dbReference>
<reference evidence="9 10" key="1">
    <citation type="submission" date="2016-10" db="EMBL/GenBank/DDBJ databases">
        <authorList>
            <person name="de Groot N.N."/>
        </authorList>
    </citation>
    <scope>NUCLEOTIDE SEQUENCE [LARGE SCALE GENOMIC DNA]</scope>
    <source>
        <strain evidence="9 10">DSM 2872</strain>
    </source>
</reference>
<dbReference type="RefSeq" id="WP_256202868.1">
    <property type="nucleotide sequence ID" value="NZ_FNQG01000014.1"/>
</dbReference>
<keyword evidence="3" id="KW-0808">Transferase</keyword>